<keyword evidence="2" id="KW-0963">Cytoplasm</keyword>
<dbReference type="Gene3D" id="3.20.20.380">
    <property type="entry name" value="Copper homeostasis (CutC) domain"/>
    <property type="match status" value="1"/>
</dbReference>
<comment type="caution">
    <text evidence="3">The sequence shown here is derived from an EMBL/GenBank/DDBJ whole genome shotgun (WGS) entry which is preliminary data.</text>
</comment>
<sequence>MQLEIAVQDVAGALAAVRAGADRLELCVALGSTGGLTPSIGLVRRVLAALAAEEASTGRSAGVCVLVRPAEGGFVYNGDAVDVMVDDVAALAALGAEGGRSVQGVMVGALTPGGGVDVAAMRRVVETAGGLEVVFHRAIDVLSSPEALLEDVAALGCVRVLTSGGAAAAGDGIEVLARLVTAAAGRVQIMAGGGVSIDAIPALLAAGVDSVHLSAKGLRASDPTGPGGGAPQVMFTDASVVAAARAAVDAA</sequence>
<gene>
    <name evidence="2" type="primary">cutC</name>
    <name evidence="3" type="ORF">DWB68_14115</name>
</gene>
<dbReference type="EMBL" id="QQXK01000035">
    <property type="protein sequence ID" value="RII41148.1"/>
    <property type="molecule type" value="Genomic_DNA"/>
</dbReference>
<comment type="caution">
    <text evidence="2">Once thought to be involved in copper homeostasis, experiments in E.coli have shown this is not the case.</text>
</comment>
<dbReference type="Proteomes" id="UP000265419">
    <property type="component" value="Unassembled WGS sequence"/>
</dbReference>
<dbReference type="RefSeq" id="WP_119425760.1">
    <property type="nucleotide sequence ID" value="NZ_QQXK01000035.1"/>
</dbReference>
<dbReference type="GO" id="GO:0005737">
    <property type="term" value="C:cytoplasm"/>
    <property type="evidence" value="ECO:0007669"/>
    <property type="project" value="UniProtKB-SubCell"/>
</dbReference>
<dbReference type="PANTHER" id="PTHR12598">
    <property type="entry name" value="COPPER HOMEOSTASIS PROTEIN CUTC"/>
    <property type="match status" value="1"/>
</dbReference>
<dbReference type="PANTHER" id="PTHR12598:SF0">
    <property type="entry name" value="COPPER HOMEOSTASIS PROTEIN CUTC HOMOLOG"/>
    <property type="match status" value="1"/>
</dbReference>
<protein>
    <recommendedName>
        <fullName evidence="2">PF03932 family protein CutC</fullName>
    </recommendedName>
</protein>
<evidence type="ECO:0000256" key="2">
    <source>
        <dbReference type="HAMAP-Rule" id="MF_00795"/>
    </source>
</evidence>
<dbReference type="GO" id="GO:0005507">
    <property type="term" value="F:copper ion binding"/>
    <property type="evidence" value="ECO:0007669"/>
    <property type="project" value="TreeGrafter"/>
</dbReference>
<dbReference type="InterPro" id="IPR036822">
    <property type="entry name" value="CutC-like_dom_sf"/>
</dbReference>
<proteinExistence type="inferred from homology"/>
<dbReference type="SUPFAM" id="SSF110395">
    <property type="entry name" value="CutC-like"/>
    <property type="match status" value="1"/>
</dbReference>
<comment type="subcellular location">
    <subcellularLocation>
        <location evidence="2">Cytoplasm</location>
    </subcellularLocation>
</comment>
<reference evidence="3 4" key="1">
    <citation type="submission" date="2018-07" db="EMBL/GenBank/DDBJ databases">
        <title>Arthrobacter sp. nov., isolated from raw cow's milk with high bacterial count.</title>
        <authorList>
            <person name="Hahne J."/>
            <person name="Isele D."/>
            <person name="Lipski A."/>
        </authorList>
    </citation>
    <scope>NUCLEOTIDE SEQUENCE [LARGE SCALE GENOMIC DNA]</scope>
    <source>
        <strain evidence="3 4">JZ R-35</strain>
    </source>
</reference>
<dbReference type="Pfam" id="PF03932">
    <property type="entry name" value="CutC"/>
    <property type="match status" value="1"/>
</dbReference>
<evidence type="ECO:0000313" key="3">
    <source>
        <dbReference type="EMBL" id="RII41148.1"/>
    </source>
</evidence>
<dbReference type="HAMAP" id="MF_00795">
    <property type="entry name" value="CutC"/>
    <property type="match status" value="1"/>
</dbReference>
<evidence type="ECO:0000313" key="4">
    <source>
        <dbReference type="Proteomes" id="UP000265419"/>
    </source>
</evidence>
<dbReference type="InterPro" id="IPR005627">
    <property type="entry name" value="CutC-like"/>
</dbReference>
<name>A0A399J6Q9_9MICC</name>
<accession>A0A399J6Q9</accession>
<organism evidence="3 4">
    <name type="scientific">Galactobacter valiniphilus</name>
    <dbReference type="NCBI Taxonomy" id="2676122"/>
    <lineage>
        <taxon>Bacteria</taxon>
        <taxon>Bacillati</taxon>
        <taxon>Actinomycetota</taxon>
        <taxon>Actinomycetes</taxon>
        <taxon>Micrococcales</taxon>
        <taxon>Micrococcaceae</taxon>
        <taxon>Galactobacter</taxon>
    </lineage>
</organism>
<dbReference type="AlphaFoldDB" id="A0A399J6Q9"/>
<evidence type="ECO:0000256" key="1">
    <source>
        <dbReference type="ARBA" id="ARBA00007768"/>
    </source>
</evidence>
<keyword evidence="4" id="KW-1185">Reference proteome</keyword>
<comment type="similarity">
    <text evidence="1 2">Belongs to the CutC family.</text>
</comment>